<gene>
    <name evidence="2" type="ORF">MMAD_38710</name>
</gene>
<feature type="region of interest" description="Disordered" evidence="1">
    <location>
        <begin position="1"/>
        <end position="37"/>
    </location>
</feature>
<feature type="compositionally biased region" description="Basic and acidic residues" evidence="1">
    <location>
        <begin position="1"/>
        <end position="21"/>
    </location>
</feature>
<dbReference type="Gene3D" id="1.10.3450.10">
    <property type="entry name" value="TTHA0068-like"/>
    <property type="match status" value="1"/>
</dbReference>
<sequence>MSARDRDGSGRPRNGRPRDALGRVLPPGSVGEPRIPDDLALSPDQFLSYAQELIDHDRPFHAHEVLEAAWKSRPQHERPLWQGLAQLAVGVTHVHRGNPAGAVALLRRGADHLRGLAGAPPWQVDVEGLCGWAGALADDLDGGAAVAPTRLRPALTTVARR</sequence>
<organism evidence="2 3">
    <name type="scientific">Mycolicibacterium madagascariense</name>
    <dbReference type="NCBI Taxonomy" id="212765"/>
    <lineage>
        <taxon>Bacteria</taxon>
        <taxon>Bacillati</taxon>
        <taxon>Actinomycetota</taxon>
        <taxon>Actinomycetes</taxon>
        <taxon>Mycobacteriales</taxon>
        <taxon>Mycobacteriaceae</taxon>
        <taxon>Mycolicibacterium</taxon>
    </lineage>
</organism>
<dbReference type="AlphaFoldDB" id="A0A7I7XK66"/>
<dbReference type="EMBL" id="AP022610">
    <property type="protein sequence ID" value="BBZ29576.1"/>
    <property type="molecule type" value="Genomic_DNA"/>
</dbReference>
<dbReference type="Pfam" id="PF03745">
    <property type="entry name" value="DUF309"/>
    <property type="match status" value="1"/>
</dbReference>
<keyword evidence="3" id="KW-1185">Reference proteome</keyword>
<name>A0A7I7XK66_9MYCO</name>
<dbReference type="Proteomes" id="UP000466517">
    <property type="component" value="Chromosome"/>
</dbReference>
<accession>A0A7I7XK66</accession>
<dbReference type="RefSeq" id="WP_163740234.1">
    <property type="nucleotide sequence ID" value="NZ_AP022610.1"/>
</dbReference>
<evidence type="ECO:0000256" key="1">
    <source>
        <dbReference type="SAM" id="MobiDB-lite"/>
    </source>
</evidence>
<dbReference type="SUPFAM" id="SSF140663">
    <property type="entry name" value="TTHA0068-like"/>
    <property type="match status" value="1"/>
</dbReference>
<dbReference type="PANTHER" id="PTHR34796:SF1">
    <property type="entry name" value="EXPRESSED PROTEIN"/>
    <property type="match status" value="1"/>
</dbReference>
<evidence type="ECO:0000313" key="3">
    <source>
        <dbReference type="Proteomes" id="UP000466517"/>
    </source>
</evidence>
<protein>
    <recommendedName>
        <fullName evidence="4">DUF309 domain-containing protein</fullName>
    </recommendedName>
</protein>
<proteinExistence type="predicted"/>
<dbReference type="KEGG" id="mmag:MMAD_38710"/>
<evidence type="ECO:0008006" key="4">
    <source>
        <dbReference type="Google" id="ProtNLM"/>
    </source>
</evidence>
<evidence type="ECO:0000313" key="2">
    <source>
        <dbReference type="EMBL" id="BBZ29576.1"/>
    </source>
</evidence>
<dbReference type="InterPro" id="IPR023203">
    <property type="entry name" value="TTHA0068_sf"/>
</dbReference>
<dbReference type="InterPro" id="IPR005500">
    <property type="entry name" value="DUF309"/>
</dbReference>
<dbReference type="PANTHER" id="PTHR34796">
    <property type="entry name" value="EXPRESSED PROTEIN"/>
    <property type="match status" value="1"/>
</dbReference>
<reference evidence="2 3" key="1">
    <citation type="journal article" date="2019" name="Emerg. Microbes Infect.">
        <title>Comprehensive subspecies identification of 175 nontuberculous mycobacteria species based on 7547 genomic profiles.</title>
        <authorList>
            <person name="Matsumoto Y."/>
            <person name="Kinjo T."/>
            <person name="Motooka D."/>
            <person name="Nabeya D."/>
            <person name="Jung N."/>
            <person name="Uechi K."/>
            <person name="Horii T."/>
            <person name="Iida T."/>
            <person name="Fujita J."/>
            <person name="Nakamura S."/>
        </authorList>
    </citation>
    <scope>NUCLEOTIDE SEQUENCE [LARGE SCALE GENOMIC DNA]</scope>
    <source>
        <strain evidence="2 3">JCM 13574</strain>
    </source>
</reference>